<dbReference type="EMBL" id="AUZZ01011176">
    <property type="protein sequence ID" value="EQD27114.1"/>
    <property type="molecule type" value="Genomic_DNA"/>
</dbReference>
<dbReference type="InterPro" id="IPR009057">
    <property type="entry name" value="Homeodomain-like_sf"/>
</dbReference>
<dbReference type="SUPFAM" id="SSF46689">
    <property type="entry name" value="Homeodomain-like"/>
    <property type="match status" value="1"/>
</dbReference>
<dbReference type="Pfam" id="PF13551">
    <property type="entry name" value="HTH_29"/>
    <property type="match status" value="1"/>
</dbReference>
<evidence type="ECO:0000256" key="1">
    <source>
        <dbReference type="SAM" id="MobiDB-lite"/>
    </source>
</evidence>
<dbReference type="AlphaFoldDB" id="T0ZEA1"/>
<gene>
    <name evidence="3" type="ORF">B2A_15356</name>
</gene>
<feature type="domain" description="Winged helix-turn helix" evidence="2">
    <location>
        <begin position="109"/>
        <end position="165"/>
    </location>
</feature>
<evidence type="ECO:0000313" key="3">
    <source>
        <dbReference type="EMBL" id="EQD27114.1"/>
    </source>
</evidence>
<name>T0ZEA1_9ZZZZ</name>
<feature type="compositionally biased region" description="Basic residues" evidence="1">
    <location>
        <begin position="171"/>
        <end position="180"/>
    </location>
</feature>
<evidence type="ECO:0000259" key="2">
    <source>
        <dbReference type="Pfam" id="PF13592"/>
    </source>
</evidence>
<feature type="region of interest" description="Disordered" evidence="1">
    <location>
        <begin position="147"/>
        <end position="180"/>
    </location>
</feature>
<accession>T0ZEA1</accession>
<reference evidence="3" key="1">
    <citation type="submission" date="2013-08" db="EMBL/GenBank/DDBJ databases">
        <authorList>
            <person name="Mendez C."/>
            <person name="Richter M."/>
            <person name="Ferrer M."/>
            <person name="Sanchez J."/>
        </authorList>
    </citation>
    <scope>NUCLEOTIDE SEQUENCE</scope>
</reference>
<organism evidence="3">
    <name type="scientific">mine drainage metagenome</name>
    <dbReference type="NCBI Taxonomy" id="410659"/>
    <lineage>
        <taxon>unclassified sequences</taxon>
        <taxon>metagenomes</taxon>
        <taxon>ecological metagenomes</taxon>
    </lineage>
</organism>
<dbReference type="Pfam" id="PF13592">
    <property type="entry name" value="HTH_33"/>
    <property type="match status" value="1"/>
</dbReference>
<sequence length="180" mass="20651">MRKLQIEDAEVMRIAIQQEIGRSEESRYDHRLHGLLLVTAGQSCREVAELFGENGTTVQRWVSRFEQGGLDALREGERAGRPRTLEAKDWRRLQGDLRKTPRDFGLAATLWDGPVLSEHLRRRYGVDLGVRQCQRLFRQMGFRLRKPRPQVAQSDPLKVAAVKKTPPPGSPRRHRPVEPG</sequence>
<proteinExistence type="predicted"/>
<comment type="caution">
    <text evidence="3">The sequence shown here is derived from an EMBL/GenBank/DDBJ whole genome shotgun (WGS) entry which is preliminary data.</text>
</comment>
<dbReference type="InterPro" id="IPR025959">
    <property type="entry name" value="Winged_HTH_dom"/>
</dbReference>
<protein>
    <submittedName>
        <fullName evidence="3">Transposase</fullName>
    </submittedName>
</protein>
<reference evidence="3" key="2">
    <citation type="journal article" date="2014" name="ISME J.">
        <title>Microbial stratification in low pH oxic and suboxic macroscopic growths along an acid mine drainage.</title>
        <authorList>
            <person name="Mendez-Garcia C."/>
            <person name="Mesa V."/>
            <person name="Sprenger R.R."/>
            <person name="Richter M."/>
            <person name="Diez M.S."/>
            <person name="Solano J."/>
            <person name="Bargiela R."/>
            <person name="Golyshina O.V."/>
            <person name="Manteca A."/>
            <person name="Ramos J.L."/>
            <person name="Gallego J.R."/>
            <person name="Llorente I."/>
            <person name="Martins Dos Santos V.A."/>
            <person name="Jensen O.N."/>
            <person name="Pelaez A.I."/>
            <person name="Sanchez J."/>
            <person name="Ferrer M."/>
        </authorList>
    </citation>
    <scope>NUCLEOTIDE SEQUENCE</scope>
</reference>